<accession>A0A392NQ31</accession>
<name>A0A392NQ31_9FABA</name>
<evidence type="ECO:0000313" key="2">
    <source>
        <dbReference type="Proteomes" id="UP000265520"/>
    </source>
</evidence>
<reference evidence="1 2" key="1">
    <citation type="journal article" date="2018" name="Front. Plant Sci.">
        <title>Red Clover (Trifolium pratense) and Zigzag Clover (T. medium) - A Picture of Genomic Similarities and Differences.</title>
        <authorList>
            <person name="Dluhosova J."/>
            <person name="Istvanek J."/>
            <person name="Nedelnik J."/>
            <person name="Repkova J."/>
        </authorList>
    </citation>
    <scope>NUCLEOTIDE SEQUENCE [LARGE SCALE GENOMIC DNA]</scope>
    <source>
        <strain evidence="2">cv. 10/8</strain>
        <tissue evidence="1">Leaf</tissue>
    </source>
</reference>
<protein>
    <submittedName>
        <fullName evidence="1">ATP-dependent DNA helicase PIF1</fullName>
    </submittedName>
</protein>
<dbReference type="GO" id="GO:0004386">
    <property type="term" value="F:helicase activity"/>
    <property type="evidence" value="ECO:0007669"/>
    <property type="project" value="UniProtKB-KW"/>
</dbReference>
<dbReference type="PANTHER" id="PTHR10492">
    <property type="match status" value="1"/>
</dbReference>
<keyword evidence="1" id="KW-0547">Nucleotide-binding</keyword>
<dbReference type="EMBL" id="LXQA010045610">
    <property type="protein sequence ID" value="MCI01239.1"/>
    <property type="molecule type" value="Genomic_DNA"/>
</dbReference>
<dbReference type="AlphaFoldDB" id="A0A392NQ31"/>
<keyword evidence="2" id="KW-1185">Reference proteome</keyword>
<comment type="caution">
    <text evidence="1">The sequence shown here is derived from an EMBL/GenBank/DDBJ whole genome shotgun (WGS) entry which is preliminary data.</text>
</comment>
<dbReference type="Proteomes" id="UP000265520">
    <property type="component" value="Unassembled WGS sequence"/>
</dbReference>
<dbReference type="PANTHER" id="PTHR10492:SF74">
    <property type="entry name" value="ATP-DEPENDENT DNA HELICASE"/>
    <property type="match status" value="1"/>
</dbReference>
<sequence>MGYPTRFVYNKDRKAWRPRETGYSIGRLNYTPPGVGQLYYMRILLTRQCGCTSFRDIRTVNDHVYDTYQVACDALRLLDDDKEFIGAINEVGELASGQQLRRMFAMLLFMNTMSNPVVVWKATWRLLADGILYHKRRELNISDLNINDEDLKILCLVEIQMLLCSNGTSLDKFKTMPFPEILKTFDYSNKLIAEALNYDKEEMAKLHDSLIHKLTDEQADVYKQIMDSVLT</sequence>
<evidence type="ECO:0000313" key="1">
    <source>
        <dbReference type="EMBL" id="MCI01239.1"/>
    </source>
</evidence>
<organism evidence="1 2">
    <name type="scientific">Trifolium medium</name>
    <dbReference type="NCBI Taxonomy" id="97028"/>
    <lineage>
        <taxon>Eukaryota</taxon>
        <taxon>Viridiplantae</taxon>
        <taxon>Streptophyta</taxon>
        <taxon>Embryophyta</taxon>
        <taxon>Tracheophyta</taxon>
        <taxon>Spermatophyta</taxon>
        <taxon>Magnoliopsida</taxon>
        <taxon>eudicotyledons</taxon>
        <taxon>Gunneridae</taxon>
        <taxon>Pentapetalae</taxon>
        <taxon>rosids</taxon>
        <taxon>fabids</taxon>
        <taxon>Fabales</taxon>
        <taxon>Fabaceae</taxon>
        <taxon>Papilionoideae</taxon>
        <taxon>50 kb inversion clade</taxon>
        <taxon>NPAAA clade</taxon>
        <taxon>Hologalegina</taxon>
        <taxon>IRL clade</taxon>
        <taxon>Trifolieae</taxon>
        <taxon>Trifolium</taxon>
    </lineage>
</organism>
<proteinExistence type="predicted"/>
<keyword evidence="1" id="KW-0378">Hydrolase</keyword>
<keyword evidence="1" id="KW-0067">ATP-binding</keyword>
<keyword evidence="1" id="KW-0347">Helicase</keyword>
<feature type="non-terminal residue" evidence="1">
    <location>
        <position position="231"/>
    </location>
</feature>